<keyword evidence="8 13" id="KW-0547">Nucleotide-binding</keyword>
<evidence type="ECO:0000259" key="14">
    <source>
        <dbReference type="PROSITE" id="PS50975"/>
    </source>
</evidence>
<evidence type="ECO:0000256" key="11">
    <source>
        <dbReference type="ARBA" id="ARBA00047359"/>
    </source>
</evidence>
<dbReference type="SMART" id="SM01096">
    <property type="entry name" value="CPSase_L_D3"/>
    <property type="match status" value="1"/>
</dbReference>
<dbReference type="InterPro" id="IPR058047">
    <property type="entry name" value="CPSase_preATP-grasp"/>
</dbReference>
<dbReference type="GO" id="GO:0005524">
    <property type="term" value="F:ATP binding"/>
    <property type="evidence" value="ECO:0007669"/>
    <property type="project" value="UniProtKB-UniRule"/>
</dbReference>
<evidence type="ECO:0000256" key="8">
    <source>
        <dbReference type="ARBA" id="ARBA00022741"/>
    </source>
</evidence>
<dbReference type="GO" id="GO:0006541">
    <property type="term" value="P:glutamine metabolic process"/>
    <property type="evidence" value="ECO:0007669"/>
    <property type="project" value="TreeGrafter"/>
</dbReference>
<dbReference type="Gene3D" id="3.40.50.1380">
    <property type="entry name" value="Methylglyoxal synthase-like domain"/>
    <property type="match status" value="1"/>
</dbReference>
<proteinExistence type="inferred from homology"/>
<dbReference type="Pfam" id="PF02786">
    <property type="entry name" value="CPSase_L_D2"/>
    <property type="match status" value="2"/>
</dbReference>
<feature type="domain" description="MGS-like" evidence="15">
    <location>
        <begin position="999"/>
        <end position="1126"/>
    </location>
</feature>
<comment type="catalytic activity">
    <reaction evidence="12">
        <text>hydrogencarbonate + L-glutamine + 2 ATP + H2O = carbamoyl phosphate + L-glutamate + 2 ADP + phosphate + 2 H(+)</text>
        <dbReference type="Rhea" id="RHEA:18633"/>
        <dbReference type="ChEBI" id="CHEBI:15377"/>
        <dbReference type="ChEBI" id="CHEBI:15378"/>
        <dbReference type="ChEBI" id="CHEBI:17544"/>
        <dbReference type="ChEBI" id="CHEBI:29985"/>
        <dbReference type="ChEBI" id="CHEBI:30616"/>
        <dbReference type="ChEBI" id="CHEBI:43474"/>
        <dbReference type="ChEBI" id="CHEBI:58228"/>
        <dbReference type="ChEBI" id="CHEBI:58359"/>
        <dbReference type="ChEBI" id="CHEBI:456216"/>
        <dbReference type="EC" id="6.3.5.5"/>
    </reaction>
</comment>
<feature type="domain" description="ATP-grasp" evidence="14">
    <location>
        <begin position="737"/>
        <end position="928"/>
    </location>
</feature>
<comment type="similarity">
    <text evidence="2">Belongs to the CarB family.</text>
</comment>
<dbReference type="Gene3D" id="3.30.1490.20">
    <property type="entry name" value="ATP-grasp fold, A domain"/>
    <property type="match status" value="1"/>
</dbReference>
<evidence type="ECO:0000259" key="15">
    <source>
        <dbReference type="PROSITE" id="PS51855"/>
    </source>
</evidence>
<evidence type="ECO:0000256" key="6">
    <source>
        <dbReference type="ARBA" id="ARBA00022723"/>
    </source>
</evidence>
<evidence type="ECO:0000256" key="10">
    <source>
        <dbReference type="ARBA" id="ARBA00023211"/>
    </source>
</evidence>
<dbReference type="Gene3D" id="3.40.50.880">
    <property type="match status" value="1"/>
</dbReference>
<dbReference type="Proteomes" id="UP001108240">
    <property type="component" value="Unplaced"/>
</dbReference>
<dbReference type="InterPro" id="IPR011607">
    <property type="entry name" value="MGS-like_dom"/>
</dbReference>
<dbReference type="GO" id="GO:0004087">
    <property type="term" value="F:carbamoyl-phosphate synthase (ammonia) activity"/>
    <property type="evidence" value="ECO:0007669"/>
    <property type="project" value="UniProtKB-EC"/>
</dbReference>
<evidence type="ECO:0000256" key="4">
    <source>
        <dbReference type="ARBA" id="ARBA00022598"/>
    </source>
</evidence>
<feature type="domain" description="ATP-grasp" evidence="14">
    <location>
        <begin position="284"/>
        <end position="464"/>
    </location>
</feature>
<name>A0A8C1AWR4_CYPCA</name>
<dbReference type="SUPFAM" id="SSF56059">
    <property type="entry name" value="Glutathione synthetase ATP-binding domain-like"/>
    <property type="match status" value="2"/>
</dbReference>
<dbReference type="FunFam" id="3.30.1490.20:FF:000001">
    <property type="entry name" value="Carbamoyl-phosphate synthase large chain"/>
    <property type="match status" value="1"/>
</dbReference>
<dbReference type="InterPro" id="IPR016185">
    <property type="entry name" value="PreATP-grasp_dom_sf"/>
</dbReference>
<keyword evidence="10" id="KW-0464">Manganese</keyword>
<comment type="catalytic activity">
    <reaction evidence="11">
        <text>hydrogencarbonate + NH4(+) + 2 ATP = carbamoyl phosphate + 2 ADP + phosphate + 2 H(+)</text>
        <dbReference type="Rhea" id="RHEA:18029"/>
        <dbReference type="ChEBI" id="CHEBI:15378"/>
        <dbReference type="ChEBI" id="CHEBI:17544"/>
        <dbReference type="ChEBI" id="CHEBI:28938"/>
        <dbReference type="ChEBI" id="CHEBI:30616"/>
        <dbReference type="ChEBI" id="CHEBI:43474"/>
        <dbReference type="ChEBI" id="CHEBI:58228"/>
        <dbReference type="ChEBI" id="CHEBI:456216"/>
        <dbReference type="EC" id="6.3.4.16"/>
    </reaction>
</comment>
<dbReference type="GO" id="GO:0005737">
    <property type="term" value="C:cytoplasm"/>
    <property type="evidence" value="ECO:0007669"/>
    <property type="project" value="TreeGrafter"/>
</dbReference>
<sequence>MSLEYDCLFISNGPGDPSLAKTLIQNVCKVLESDHPQPVFGICMGNQITALAAGAQPYKLPMGNRGQNQPVVNVMMGQAFVTSQNHGYGIDSKSLPPNPFYFSSFNHPYGIMHSTKPVFTAQFHPEAKGGPTDTEFLFDAFISLIRKGKEGSIASVMPKKPVVPQRIQVSEVLVLGSGGLSIGQVGEFDYSGSQAVKAMKEENLKTVLINPNIASVQTNEVGTKQADPVYFLPITPEFVTKVIRVERPNGVELFQSGVLQKYRVQVLGTPVESIMATEDRQLFSDKLMEINEKIAPSIAVKTVADALKAADKIGYPVMLRSAYALGSGLCANREKLEDTALAMSCQIMVEKYLLGWKEVEYEVVRDVADNCVTPFLVIPKVTPIVVAPSQTLSNEEYHMLRETAIKVVRHLGIVGECNIQYALHPSSLEYCIFEVDARLSRIALGIPLPDIKNTVSEQTTACFEPSLDYIVTKIPRWDLDSFHGMSREIGSAMKSVGEVRVAMVTIHWCFLTQLKTNPGPNYDFDSSLAILHGVTVDQIHDLTAIDKWFLHKLKHITEMEQLLGQYNREKLGQSRLTRTSDLGSNRFEPTGRNTCLCLRFNWRLWLMCEDETNYFCPCQQEHDLDFKDHGIMIVGYGPYHIGDIRALRQMGKRTVVVNHNPETVSTDFDECDRLYFEELTLECILDITQQEGCTGCIVSVGGQIPNNLAMPLHLKGVKILGTSPVQIDRAEERSVFSSILDDLGVGQAPWRALSSLEDAVSFASTVGYPCLLRPSYVLSCSAMNVVYGQEEMKRFLEEATQVSQDHPVVITKFIRGAREVEVDAVARMGKVLAHAITEHVEDAGVHSGDTTLILPTQTISQGALEKVKTATQKIAKAFEISGPFNTQFLVKGNDVMVIECNLRASRSFSFVSKTIGVDFIDVATRVMLGEPLDESCLPSLENPIIPVDYVGIKAPMFPWPRLREADPVLCCKKTSTGEVACFGPNIYSAFLKAMLSTGFKLPQNGILTGIQHSFRLNFLSTAHQLHEEGFKLYATEGTSAWLNANDVPTISVAWPSQESKNTTLPSISRLISEGHTDLVVNLPNNNTKFLKDNFQIRRMAVDYGVPLITNFQVIKLFAEAIRYSSD</sequence>
<evidence type="ECO:0000256" key="3">
    <source>
        <dbReference type="ARBA" id="ARBA00022571"/>
    </source>
</evidence>
<dbReference type="SUPFAM" id="SSF52440">
    <property type="entry name" value="PreATP-grasp domain"/>
    <property type="match status" value="2"/>
</dbReference>
<dbReference type="PRINTS" id="PR00099">
    <property type="entry name" value="CPSGATASE"/>
</dbReference>
<dbReference type="InterPro" id="IPR036897">
    <property type="entry name" value="CarbamoylP_synth_lsu_oligo_sf"/>
</dbReference>
<keyword evidence="17" id="KW-1185">Reference proteome</keyword>
<dbReference type="InterPro" id="IPR005480">
    <property type="entry name" value="CPSase_lsu_oligo"/>
</dbReference>
<dbReference type="Gene3D" id="1.10.1030.10">
    <property type="entry name" value="Carbamoyl-phosphate synthetase, large subunit oligomerisation domain"/>
    <property type="match status" value="1"/>
</dbReference>
<dbReference type="InterPro" id="IPR035686">
    <property type="entry name" value="CPSase_GATase1"/>
</dbReference>
<dbReference type="InterPro" id="IPR036914">
    <property type="entry name" value="MGS-like_dom_sf"/>
</dbReference>
<dbReference type="CDD" id="cd01744">
    <property type="entry name" value="GATase1_CPSase"/>
    <property type="match status" value="1"/>
</dbReference>
<dbReference type="GO" id="GO:0006526">
    <property type="term" value="P:L-arginine biosynthetic process"/>
    <property type="evidence" value="ECO:0007669"/>
    <property type="project" value="UniProtKB-KW"/>
</dbReference>
<dbReference type="SMART" id="SM00851">
    <property type="entry name" value="MGS"/>
    <property type="match status" value="1"/>
</dbReference>
<dbReference type="PRINTS" id="PR00096">
    <property type="entry name" value="GATASE"/>
</dbReference>
<organism evidence="16 17">
    <name type="scientific">Cyprinus carpio carpio</name>
    <dbReference type="NCBI Taxonomy" id="630221"/>
    <lineage>
        <taxon>Eukaryota</taxon>
        <taxon>Metazoa</taxon>
        <taxon>Chordata</taxon>
        <taxon>Craniata</taxon>
        <taxon>Vertebrata</taxon>
        <taxon>Euteleostomi</taxon>
        <taxon>Actinopterygii</taxon>
        <taxon>Neopterygii</taxon>
        <taxon>Teleostei</taxon>
        <taxon>Ostariophysi</taxon>
        <taxon>Cypriniformes</taxon>
        <taxon>Cyprinidae</taxon>
        <taxon>Cyprininae</taxon>
        <taxon>Cyprinus</taxon>
    </lineage>
</organism>
<evidence type="ECO:0000256" key="13">
    <source>
        <dbReference type="PROSITE-ProRule" id="PRU00409"/>
    </source>
</evidence>
<evidence type="ECO:0000313" key="16">
    <source>
        <dbReference type="Ensembl" id="ENSCCRP00000024487.2"/>
    </source>
</evidence>
<dbReference type="SUPFAM" id="SSF48108">
    <property type="entry name" value="Carbamoyl phosphate synthetase, large subunit connection domain"/>
    <property type="match status" value="1"/>
</dbReference>
<dbReference type="AlphaFoldDB" id="A0A8C1AWR4"/>
<dbReference type="Gene3D" id="3.30.470.20">
    <property type="entry name" value="ATP-grasp fold, B domain"/>
    <property type="match status" value="2"/>
</dbReference>
<dbReference type="CDD" id="cd01423">
    <property type="entry name" value="MGS_CPS_I_III"/>
    <property type="match status" value="1"/>
</dbReference>
<evidence type="ECO:0000313" key="17">
    <source>
        <dbReference type="Proteomes" id="UP001108240"/>
    </source>
</evidence>
<accession>A0A8C1AWR4</accession>
<dbReference type="Pfam" id="PF25596">
    <property type="entry name" value="CPSase_L_D1"/>
    <property type="match status" value="2"/>
</dbReference>
<keyword evidence="4" id="KW-0436">Ligase</keyword>
<keyword evidence="5" id="KW-0028">Amino-acid biosynthesis</keyword>
<keyword evidence="9 13" id="KW-0067">ATP-binding</keyword>
<dbReference type="FunFam" id="3.40.50.20:FF:000001">
    <property type="entry name" value="Carbamoyl-phosphate synthase large chain"/>
    <property type="match status" value="2"/>
</dbReference>
<dbReference type="GO" id="GO:0004088">
    <property type="term" value="F:carbamoyl-phosphate synthase (glutamine-hydrolyzing) activity"/>
    <property type="evidence" value="ECO:0007669"/>
    <property type="project" value="UniProtKB-EC"/>
</dbReference>
<dbReference type="FunFam" id="3.40.50.1380:FF:000010">
    <property type="entry name" value="carbamoyl-phosphate synthase [ammonia], mitochondrial"/>
    <property type="match status" value="1"/>
</dbReference>
<reference evidence="16" key="2">
    <citation type="submission" date="2025-09" db="UniProtKB">
        <authorList>
            <consortium name="Ensembl"/>
        </authorList>
    </citation>
    <scope>IDENTIFICATION</scope>
</reference>
<evidence type="ECO:0000256" key="9">
    <source>
        <dbReference type="ARBA" id="ARBA00022840"/>
    </source>
</evidence>
<dbReference type="PROSITE" id="PS00867">
    <property type="entry name" value="CPSASE_2"/>
    <property type="match status" value="1"/>
</dbReference>
<dbReference type="SUPFAM" id="SSF52335">
    <property type="entry name" value="Methylglyoxal synthase-like"/>
    <property type="match status" value="1"/>
</dbReference>
<dbReference type="Gene3D" id="3.40.50.20">
    <property type="match status" value="2"/>
</dbReference>
<dbReference type="GeneTree" id="ENSGT00940000157192"/>
<dbReference type="InterPro" id="IPR011761">
    <property type="entry name" value="ATP-grasp"/>
</dbReference>
<dbReference type="InterPro" id="IPR013815">
    <property type="entry name" value="ATP_grasp_subdomain_1"/>
</dbReference>
<comment type="pathway">
    <text evidence="1">Amino-acid biosynthesis; L-arginine biosynthesis; carbamoyl phosphate from bicarbonate: step 1/1.</text>
</comment>
<dbReference type="InterPro" id="IPR029062">
    <property type="entry name" value="Class_I_gatase-like"/>
</dbReference>
<reference evidence="16" key="1">
    <citation type="submission" date="2025-08" db="UniProtKB">
        <authorList>
            <consortium name="Ensembl"/>
        </authorList>
    </citation>
    <scope>IDENTIFICATION</scope>
</reference>
<dbReference type="Pfam" id="PF00117">
    <property type="entry name" value="GATase"/>
    <property type="match status" value="1"/>
</dbReference>
<dbReference type="InterPro" id="IPR017926">
    <property type="entry name" value="GATASE"/>
</dbReference>
<dbReference type="FunFam" id="3.30.470.20:FF:000026">
    <property type="entry name" value="Carbamoyl-phosphate synthase large chain"/>
    <property type="match status" value="1"/>
</dbReference>
<keyword evidence="6" id="KW-0479">Metal-binding</keyword>
<dbReference type="InterPro" id="IPR005479">
    <property type="entry name" value="CPAse_ATP-bd"/>
</dbReference>
<dbReference type="PROSITE" id="PS50975">
    <property type="entry name" value="ATP_GRASP"/>
    <property type="match status" value="2"/>
</dbReference>
<dbReference type="Pfam" id="PF02787">
    <property type="entry name" value="CPSase_L_D3"/>
    <property type="match status" value="1"/>
</dbReference>
<evidence type="ECO:0000256" key="1">
    <source>
        <dbReference type="ARBA" id="ARBA00005077"/>
    </source>
</evidence>
<keyword evidence="7" id="KW-0677">Repeat</keyword>
<dbReference type="GO" id="GO:0046872">
    <property type="term" value="F:metal ion binding"/>
    <property type="evidence" value="ECO:0007669"/>
    <property type="project" value="UniProtKB-KW"/>
</dbReference>
<dbReference type="SUPFAM" id="SSF52317">
    <property type="entry name" value="Class I glutamine amidotransferase-like"/>
    <property type="match status" value="1"/>
</dbReference>
<dbReference type="PRINTS" id="PR00098">
    <property type="entry name" value="CPSASE"/>
</dbReference>
<keyword evidence="3" id="KW-0055">Arginine biosynthesis</keyword>
<dbReference type="Pfam" id="PF02142">
    <property type="entry name" value="MGS"/>
    <property type="match status" value="1"/>
</dbReference>
<dbReference type="PROSITE" id="PS51855">
    <property type="entry name" value="MGS"/>
    <property type="match status" value="1"/>
</dbReference>
<dbReference type="PANTHER" id="PTHR11405:SF53">
    <property type="entry name" value="CARBAMOYL-PHOSPHATE SYNTHASE [AMMONIA], MITOCHONDRIAL"/>
    <property type="match status" value="1"/>
</dbReference>
<dbReference type="InterPro" id="IPR005483">
    <property type="entry name" value="CPSase_dom"/>
</dbReference>
<evidence type="ECO:0000256" key="7">
    <source>
        <dbReference type="ARBA" id="ARBA00022737"/>
    </source>
</evidence>
<evidence type="ECO:0000256" key="12">
    <source>
        <dbReference type="ARBA" id="ARBA00048816"/>
    </source>
</evidence>
<evidence type="ECO:0000256" key="2">
    <source>
        <dbReference type="ARBA" id="ARBA00009799"/>
    </source>
</evidence>
<dbReference type="Ensembl" id="ENSCCRT00000026579.2">
    <property type="protein sequence ID" value="ENSCCRP00000024487.2"/>
    <property type="gene ID" value="ENSCCRG00000011028.2"/>
</dbReference>
<dbReference type="PANTHER" id="PTHR11405">
    <property type="entry name" value="CARBAMOYLTRANSFERASE FAMILY MEMBER"/>
    <property type="match status" value="1"/>
</dbReference>
<protein>
    <submittedName>
        <fullName evidence="16">Carbamoyl-phosphate synthase 1</fullName>
    </submittedName>
</protein>
<evidence type="ECO:0000256" key="5">
    <source>
        <dbReference type="ARBA" id="ARBA00022605"/>
    </source>
</evidence>
<dbReference type="PROSITE" id="PS51273">
    <property type="entry name" value="GATASE_TYPE_1"/>
    <property type="match status" value="1"/>
</dbReference>